<comment type="similarity">
    <text evidence="2 14">Belongs to the ALAD family.</text>
</comment>
<feature type="binding site" evidence="11">
    <location>
        <position position="125"/>
    </location>
    <ligand>
        <name>Zn(2+)</name>
        <dbReference type="ChEBI" id="CHEBI:29105"/>
        <note>catalytic</note>
    </ligand>
</feature>
<evidence type="ECO:0000256" key="5">
    <source>
        <dbReference type="ARBA" id="ARBA00023133"/>
    </source>
</evidence>
<dbReference type="SUPFAM" id="SSF51569">
    <property type="entry name" value="Aldolase"/>
    <property type="match status" value="1"/>
</dbReference>
<organism evidence="15 16">
    <name type="scientific">Desulfovibrio fairfieldensis</name>
    <dbReference type="NCBI Taxonomy" id="44742"/>
    <lineage>
        <taxon>Bacteria</taxon>
        <taxon>Pseudomonadati</taxon>
        <taxon>Thermodesulfobacteriota</taxon>
        <taxon>Desulfovibrionia</taxon>
        <taxon>Desulfovibrionales</taxon>
        <taxon>Desulfovibrionaceae</taxon>
        <taxon>Desulfovibrio</taxon>
    </lineage>
</organism>
<evidence type="ECO:0000256" key="13">
    <source>
        <dbReference type="RuleBase" id="RU000515"/>
    </source>
</evidence>
<evidence type="ECO:0000256" key="2">
    <source>
        <dbReference type="ARBA" id="ARBA00008055"/>
    </source>
</evidence>
<name>A0A109W4R4_9BACT</name>
<accession>A0A109W4R4</accession>
<feature type="binding site" evidence="12">
    <location>
        <position position="237"/>
    </location>
    <ligand>
        <name>Mg(2+)</name>
        <dbReference type="ChEBI" id="CHEBI:18420"/>
    </ligand>
</feature>
<dbReference type="InterPro" id="IPR001731">
    <property type="entry name" value="ALAD"/>
</dbReference>
<keyword evidence="11" id="KW-0479">Metal-binding</keyword>
<keyword evidence="11" id="KW-0862">Zinc</keyword>
<dbReference type="GO" id="GO:0008270">
    <property type="term" value="F:zinc ion binding"/>
    <property type="evidence" value="ECO:0007669"/>
    <property type="project" value="TreeGrafter"/>
</dbReference>
<evidence type="ECO:0000256" key="6">
    <source>
        <dbReference type="ARBA" id="ARBA00023239"/>
    </source>
</evidence>
<feature type="binding site" evidence="10">
    <location>
        <position position="209"/>
    </location>
    <ligand>
        <name>5-aminolevulinate</name>
        <dbReference type="ChEBI" id="CHEBI:356416"/>
        <label>1</label>
    </ligand>
</feature>
<dbReference type="Proteomes" id="UP000069241">
    <property type="component" value="Chromosome"/>
</dbReference>
<keyword evidence="16" id="KW-1185">Reference proteome</keyword>
<dbReference type="RefSeq" id="WP_062253647.1">
    <property type="nucleotide sequence ID" value="NZ_CP014229.1"/>
</dbReference>
<dbReference type="PANTHER" id="PTHR11458">
    <property type="entry name" value="DELTA-AMINOLEVULINIC ACID DEHYDRATASE"/>
    <property type="match status" value="1"/>
</dbReference>
<dbReference type="PRINTS" id="PR00144">
    <property type="entry name" value="DALDHYDRTASE"/>
</dbReference>
<comment type="catalytic activity">
    <reaction evidence="8 13">
        <text>2 5-aminolevulinate = porphobilinogen + 2 H2O + H(+)</text>
        <dbReference type="Rhea" id="RHEA:24064"/>
        <dbReference type="ChEBI" id="CHEBI:15377"/>
        <dbReference type="ChEBI" id="CHEBI:15378"/>
        <dbReference type="ChEBI" id="CHEBI:58126"/>
        <dbReference type="ChEBI" id="CHEBI:356416"/>
        <dbReference type="EC" id="4.2.1.24"/>
    </reaction>
</comment>
<keyword evidence="12" id="KW-0460">Magnesium</keyword>
<dbReference type="KEGG" id="dfi:AXF13_12315"/>
<evidence type="ECO:0000256" key="8">
    <source>
        <dbReference type="ARBA" id="ARBA00047651"/>
    </source>
</evidence>
<evidence type="ECO:0000256" key="3">
    <source>
        <dbReference type="ARBA" id="ARBA00012053"/>
    </source>
</evidence>
<protein>
    <recommendedName>
        <fullName evidence="4 13">Delta-aminolevulinic acid dehydratase</fullName>
        <ecNumber evidence="3 13">4.2.1.24</ecNumber>
    </recommendedName>
</protein>
<dbReference type="PANTHER" id="PTHR11458:SF0">
    <property type="entry name" value="DELTA-AMINOLEVULINIC ACID DEHYDRATASE"/>
    <property type="match status" value="1"/>
</dbReference>
<dbReference type="InterPro" id="IPR030656">
    <property type="entry name" value="ALAD_AS"/>
</dbReference>
<feature type="binding site" evidence="11">
    <location>
        <position position="133"/>
    </location>
    <ligand>
        <name>Zn(2+)</name>
        <dbReference type="ChEBI" id="CHEBI:29105"/>
        <note>catalytic</note>
    </ligand>
</feature>
<dbReference type="SMART" id="SM01004">
    <property type="entry name" value="ALAD"/>
    <property type="match status" value="1"/>
</dbReference>
<dbReference type="PROSITE" id="PS00169">
    <property type="entry name" value="D_ALA_DEHYDRATASE"/>
    <property type="match status" value="1"/>
</dbReference>
<dbReference type="Pfam" id="PF00490">
    <property type="entry name" value="ALAD"/>
    <property type="match status" value="1"/>
</dbReference>
<feature type="active site" description="Schiff-base intermediate with substrate" evidence="9">
    <location>
        <position position="199"/>
    </location>
</feature>
<dbReference type="UniPathway" id="UPA00251">
    <property type="reaction ID" value="UER00318"/>
</dbReference>
<comment type="pathway">
    <text evidence="1">Porphyrin-containing compound metabolism; protoporphyrin-IX biosynthesis; coproporphyrinogen-III from 5-aminolevulinate: step 1/4.</text>
</comment>
<dbReference type="EMBL" id="CP014229">
    <property type="protein sequence ID" value="AMD90843.1"/>
    <property type="molecule type" value="Genomic_DNA"/>
</dbReference>
<proteinExistence type="inferred from homology"/>
<sequence>MTTAFHRGRRLRWTPELRTLVRETPPLLVEDLIMPYFVVETEDASFRKEVASMPGQYQLSLAELEKQVEKAVDAGLMSVLLFGIPAEKDEKASSAYAEDGIVQQAVRRLKERWPKLIVITDVCLCEYMSHGHCGVLMPDGAVLNDPTLPLLAKTAVSHAAAGADMVAPSDMMDGRVAAIRAALDEGGLKELPIMSYAVKYASAYYGPFRDAAESAPAAGDRKSYQMDPGNAREALIEARADLAEGADALIVKPAGPYGDIIRLVREHVEVPLCAYQVSGEYAMIRAAGLNGWIDERAVMLESLLGLKRAGADMIITYFAEEILRQRLAR</sequence>
<feature type="binding site" evidence="10">
    <location>
        <position position="221"/>
    </location>
    <ligand>
        <name>5-aminolevulinate</name>
        <dbReference type="ChEBI" id="CHEBI:356416"/>
        <label>1</label>
    </ligand>
</feature>
<evidence type="ECO:0000256" key="14">
    <source>
        <dbReference type="RuleBase" id="RU004161"/>
    </source>
</evidence>
<dbReference type="GO" id="GO:0005829">
    <property type="term" value="C:cytosol"/>
    <property type="evidence" value="ECO:0007669"/>
    <property type="project" value="TreeGrafter"/>
</dbReference>
<feature type="binding site" evidence="10">
    <location>
        <position position="278"/>
    </location>
    <ligand>
        <name>5-aminolevulinate</name>
        <dbReference type="ChEBI" id="CHEBI:356416"/>
        <label>2</label>
    </ligand>
</feature>
<evidence type="ECO:0000256" key="12">
    <source>
        <dbReference type="PIRSR" id="PIRSR001415-5"/>
    </source>
</evidence>
<dbReference type="AlphaFoldDB" id="A0A109W4R4"/>
<reference evidence="16" key="1">
    <citation type="submission" date="2016-02" db="EMBL/GenBank/DDBJ databases">
        <authorList>
            <person name="Holder M.E."/>
            <person name="Ajami N.J."/>
            <person name="Petrosino J.F."/>
        </authorList>
    </citation>
    <scope>NUCLEOTIDE SEQUENCE [LARGE SCALE GENOMIC DNA]</scope>
    <source>
        <strain evidence="16">CCUG 45958</strain>
    </source>
</reference>
<dbReference type="NCBIfam" id="NF006762">
    <property type="entry name" value="PRK09283.1"/>
    <property type="match status" value="1"/>
</dbReference>
<keyword evidence="6 13" id="KW-0456">Lyase</keyword>
<dbReference type="EC" id="4.2.1.24" evidence="3 13"/>
<evidence type="ECO:0000256" key="11">
    <source>
        <dbReference type="PIRSR" id="PIRSR001415-3"/>
    </source>
</evidence>
<dbReference type="GO" id="GO:0004655">
    <property type="term" value="F:porphobilinogen synthase activity"/>
    <property type="evidence" value="ECO:0007669"/>
    <property type="project" value="UniProtKB-EC"/>
</dbReference>
<feature type="binding site" evidence="11">
    <location>
        <position position="123"/>
    </location>
    <ligand>
        <name>Zn(2+)</name>
        <dbReference type="ChEBI" id="CHEBI:29105"/>
        <note>catalytic</note>
    </ligand>
</feature>
<evidence type="ECO:0000313" key="16">
    <source>
        <dbReference type="Proteomes" id="UP000069241"/>
    </source>
</evidence>
<evidence type="ECO:0000256" key="1">
    <source>
        <dbReference type="ARBA" id="ARBA00004694"/>
    </source>
</evidence>
<dbReference type="FunFam" id="3.20.20.70:FF:000019">
    <property type="entry name" value="Delta-aminolevulinic acid dehydratase"/>
    <property type="match status" value="1"/>
</dbReference>
<feature type="active site" description="Schiff-base intermediate with substrate" evidence="9">
    <location>
        <position position="252"/>
    </location>
</feature>
<dbReference type="STRING" id="44742.AXF13_12315"/>
<feature type="binding site" evidence="10">
    <location>
        <position position="317"/>
    </location>
    <ligand>
        <name>5-aminolevulinate</name>
        <dbReference type="ChEBI" id="CHEBI:356416"/>
        <label>2</label>
    </ligand>
</feature>
<evidence type="ECO:0000256" key="9">
    <source>
        <dbReference type="PIRSR" id="PIRSR001415-1"/>
    </source>
</evidence>
<dbReference type="Gene3D" id="3.20.20.70">
    <property type="entry name" value="Aldolase class I"/>
    <property type="match status" value="1"/>
</dbReference>
<dbReference type="GO" id="GO:0006782">
    <property type="term" value="P:protoporphyrinogen IX biosynthetic process"/>
    <property type="evidence" value="ECO:0007669"/>
    <property type="project" value="UniProtKB-UniPathway"/>
</dbReference>
<dbReference type="CDD" id="cd00384">
    <property type="entry name" value="ALAD_PBGS"/>
    <property type="match status" value="1"/>
</dbReference>
<evidence type="ECO:0000256" key="10">
    <source>
        <dbReference type="PIRSR" id="PIRSR001415-2"/>
    </source>
</evidence>
<keyword evidence="7 13" id="KW-0627">Porphyrin biosynthesis</keyword>
<comment type="subunit">
    <text evidence="13">Homooctamer.</text>
</comment>
<evidence type="ECO:0000313" key="15">
    <source>
        <dbReference type="EMBL" id="AMD90843.1"/>
    </source>
</evidence>
<evidence type="ECO:0000256" key="7">
    <source>
        <dbReference type="ARBA" id="ARBA00023244"/>
    </source>
</evidence>
<dbReference type="InterPro" id="IPR013785">
    <property type="entry name" value="Aldolase_TIM"/>
</dbReference>
<evidence type="ECO:0000256" key="4">
    <source>
        <dbReference type="ARBA" id="ARBA00020771"/>
    </source>
</evidence>
<keyword evidence="5" id="KW-0350">Heme biosynthesis</keyword>
<gene>
    <name evidence="15" type="ORF">AXF13_12315</name>
</gene>
<dbReference type="PIRSF" id="PIRSF001415">
    <property type="entry name" value="Porphbilin_synth"/>
    <property type="match status" value="1"/>
</dbReference>